<keyword evidence="1" id="KW-0614">Plasmid</keyword>
<evidence type="ECO:0000313" key="2">
    <source>
        <dbReference type="Proteomes" id="UP001318682"/>
    </source>
</evidence>
<proteinExistence type="predicted"/>
<sequence>MTSAIIFGSILAAAFIVEMRQHPSPGFWR</sequence>
<dbReference type="EMBL" id="CP143425">
    <property type="protein sequence ID" value="WVX51553.1"/>
    <property type="molecule type" value="Genomic_DNA"/>
</dbReference>
<geneLocation type="plasmid" evidence="1 2">
    <name>pROLI83</name>
</geneLocation>
<protein>
    <submittedName>
        <fullName evidence="1">Uncharacterized protein</fullName>
    </submittedName>
</protein>
<keyword evidence="2" id="KW-1185">Reference proteome</keyword>
<reference evidence="1 2" key="1">
    <citation type="submission" date="2024-01" db="EMBL/GenBank/DDBJ databases">
        <title>Roseobacter fucihabitans sp. nov., isolated from the brown alga Fucus spiralis.</title>
        <authorList>
            <person name="Hahnke S."/>
            <person name="Berger M."/>
            <person name="Schlingloff A."/>
            <person name="Athale I."/>
            <person name="Neumann-Schaal M."/>
            <person name="Adenaya A."/>
            <person name="Poehlein A."/>
            <person name="Daniel R."/>
            <person name="Pertersen J."/>
            <person name="Brinkhoff T."/>
        </authorList>
    </citation>
    <scope>NUCLEOTIDE SEQUENCE [LARGE SCALE GENOMIC DNA]</scope>
    <source>
        <strain evidence="1 2">B14</strain>
        <plasmid evidence="1 2">pROLI83</plasmid>
    </source>
</reference>
<dbReference type="Proteomes" id="UP001318682">
    <property type="component" value="Plasmid pROLI83"/>
</dbReference>
<gene>
    <name evidence="1" type="ORF">ROLI_046550</name>
</gene>
<name>A0ABZ2C0Q5_9RHOB</name>
<accession>A0ABZ2C0Q5</accession>
<evidence type="ECO:0000313" key="1">
    <source>
        <dbReference type="EMBL" id="WVX51553.1"/>
    </source>
</evidence>
<organism evidence="1 2">
    <name type="scientific">Roseobacter fucihabitans</name>
    <dbReference type="NCBI Taxonomy" id="1537242"/>
    <lineage>
        <taxon>Bacteria</taxon>
        <taxon>Pseudomonadati</taxon>
        <taxon>Pseudomonadota</taxon>
        <taxon>Alphaproteobacteria</taxon>
        <taxon>Rhodobacterales</taxon>
        <taxon>Roseobacteraceae</taxon>
        <taxon>Roseobacter</taxon>
    </lineage>
</organism>